<dbReference type="AlphaFoldDB" id="A0A916UGF2"/>
<dbReference type="SMART" id="SM00842">
    <property type="entry name" value="FtsA"/>
    <property type="match status" value="1"/>
</dbReference>
<evidence type="ECO:0000259" key="7">
    <source>
        <dbReference type="SMART" id="SM00842"/>
    </source>
</evidence>
<dbReference type="GO" id="GO:0009898">
    <property type="term" value="C:cytoplasmic side of plasma membrane"/>
    <property type="evidence" value="ECO:0007669"/>
    <property type="project" value="UniProtKB-UniRule"/>
</dbReference>
<dbReference type="SUPFAM" id="SSF53067">
    <property type="entry name" value="Actin-like ATPase domain"/>
    <property type="match status" value="2"/>
</dbReference>
<keyword evidence="9" id="KW-1185">Reference proteome</keyword>
<dbReference type="GO" id="GO:0043093">
    <property type="term" value="P:FtsZ-dependent cytokinesis"/>
    <property type="evidence" value="ECO:0007669"/>
    <property type="project" value="UniProtKB-UniRule"/>
</dbReference>
<accession>A0A916UGF2</accession>
<comment type="similarity">
    <text evidence="5 6">Belongs to the FtsA/MreB family.</text>
</comment>
<evidence type="ECO:0000313" key="9">
    <source>
        <dbReference type="Proteomes" id="UP000651668"/>
    </source>
</evidence>
<proteinExistence type="inferred from homology"/>
<dbReference type="NCBIfam" id="TIGR01174">
    <property type="entry name" value="ftsA"/>
    <property type="match status" value="1"/>
</dbReference>
<evidence type="ECO:0000256" key="5">
    <source>
        <dbReference type="HAMAP-Rule" id="MF_02033"/>
    </source>
</evidence>
<dbReference type="Pfam" id="PF14450">
    <property type="entry name" value="FtsA"/>
    <property type="match status" value="1"/>
</dbReference>
<gene>
    <name evidence="5 8" type="primary">ftsA</name>
    <name evidence="8" type="ORF">GCM10011387_26780</name>
</gene>
<dbReference type="PANTHER" id="PTHR32432:SF4">
    <property type="entry name" value="CELL DIVISION PROTEIN FTSA"/>
    <property type="match status" value="1"/>
</dbReference>
<keyword evidence="3 5" id="KW-0472">Membrane</keyword>
<comment type="function">
    <text evidence="5 6">Cell division protein that is involved in the assembly of the Z ring. May serve as a membrane anchor for the Z ring.</text>
</comment>
<dbReference type="HAMAP" id="MF_02033">
    <property type="entry name" value="FtsA"/>
    <property type="match status" value="1"/>
</dbReference>
<keyword evidence="1 5" id="KW-1003">Cell membrane</keyword>
<evidence type="ECO:0000256" key="4">
    <source>
        <dbReference type="ARBA" id="ARBA00023306"/>
    </source>
</evidence>
<dbReference type="CDD" id="cd24048">
    <property type="entry name" value="ASKHA_NBD_FtsA"/>
    <property type="match status" value="1"/>
</dbReference>
<evidence type="ECO:0000256" key="6">
    <source>
        <dbReference type="PIRNR" id="PIRNR003101"/>
    </source>
</evidence>
<dbReference type="Gene3D" id="3.30.1490.110">
    <property type="match status" value="1"/>
</dbReference>
<evidence type="ECO:0000256" key="2">
    <source>
        <dbReference type="ARBA" id="ARBA00022618"/>
    </source>
</evidence>
<reference evidence="8" key="2">
    <citation type="submission" date="2020-09" db="EMBL/GenBank/DDBJ databases">
        <authorList>
            <person name="Sun Q."/>
            <person name="Zhou Y."/>
        </authorList>
    </citation>
    <scope>NUCLEOTIDE SEQUENCE</scope>
    <source>
        <strain evidence="8">CGMCC 1.15343</strain>
    </source>
</reference>
<dbReference type="Pfam" id="PF02491">
    <property type="entry name" value="SHS2_FTSA"/>
    <property type="match status" value="1"/>
</dbReference>
<dbReference type="InterPro" id="IPR003494">
    <property type="entry name" value="SHS2_FtsA"/>
</dbReference>
<reference evidence="8" key="1">
    <citation type="journal article" date="2014" name="Int. J. Syst. Evol. Microbiol.">
        <title>Complete genome sequence of Corynebacterium casei LMG S-19264T (=DSM 44701T), isolated from a smear-ripened cheese.</title>
        <authorList>
            <consortium name="US DOE Joint Genome Institute (JGI-PGF)"/>
            <person name="Walter F."/>
            <person name="Albersmeier A."/>
            <person name="Kalinowski J."/>
            <person name="Ruckert C."/>
        </authorList>
    </citation>
    <scope>NUCLEOTIDE SEQUENCE</scope>
    <source>
        <strain evidence="8">CGMCC 1.15343</strain>
    </source>
</reference>
<dbReference type="Gene3D" id="3.30.420.40">
    <property type="match status" value="1"/>
</dbReference>
<dbReference type="InterPro" id="IPR020823">
    <property type="entry name" value="Cell_div_FtsA"/>
</dbReference>
<dbReference type="RefSeq" id="WP_188627430.1">
    <property type="nucleotide sequence ID" value="NZ_BMIL01000009.1"/>
</dbReference>
<name>A0A916UGF2_9SPHI</name>
<dbReference type="Proteomes" id="UP000651668">
    <property type="component" value="Unassembled WGS sequence"/>
</dbReference>
<protein>
    <recommendedName>
        <fullName evidence="5 6">Cell division protein FtsA</fullName>
    </recommendedName>
</protein>
<dbReference type="PIRSF" id="PIRSF003101">
    <property type="entry name" value="FtsA"/>
    <property type="match status" value="1"/>
</dbReference>
<dbReference type="InterPro" id="IPR050696">
    <property type="entry name" value="FtsA/MreB"/>
</dbReference>
<evidence type="ECO:0000256" key="1">
    <source>
        <dbReference type="ARBA" id="ARBA00022475"/>
    </source>
</evidence>
<evidence type="ECO:0000256" key="3">
    <source>
        <dbReference type="ARBA" id="ARBA00023136"/>
    </source>
</evidence>
<dbReference type="EMBL" id="BMIL01000009">
    <property type="protein sequence ID" value="GGC71876.1"/>
    <property type="molecule type" value="Genomic_DNA"/>
</dbReference>
<keyword evidence="2 5" id="KW-0132">Cell division</keyword>
<comment type="subunit">
    <text evidence="5">Self-interacts. Interacts with FtsZ.</text>
</comment>
<comment type="subcellular location">
    <subcellularLocation>
        <location evidence="5">Cell membrane</location>
        <topology evidence="5">Peripheral membrane protein</topology>
        <orientation evidence="5">Cytoplasmic side</orientation>
    </subcellularLocation>
    <text evidence="5">Localizes to the Z ring in an FtsZ-dependent manner. Targeted to the membrane through a conserved C-terminal amphipathic helix.</text>
</comment>
<dbReference type="GO" id="GO:0032153">
    <property type="term" value="C:cell division site"/>
    <property type="evidence" value="ECO:0007669"/>
    <property type="project" value="UniProtKB-UniRule"/>
</dbReference>
<comment type="caution">
    <text evidence="8">The sequence shown here is derived from an EMBL/GenBank/DDBJ whole genome shotgun (WGS) entry which is preliminary data.</text>
</comment>
<feature type="domain" description="SHS2" evidence="7">
    <location>
        <begin position="61"/>
        <end position="248"/>
    </location>
</feature>
<evidence type="ECO:0000313" key="8">
    <source>
        <dbReference type="EMBL" id="GGC71876.1"/>
    </source>
</evidence>
<sequence>MKKKGLLGIFENLSSGQFPQFKSLWGDDREAAHEHGPEHTKTAAPESAIEIILKENAEGIAVGLDVGSSKIVALVGRLDAQQKVEILGFAEVPSEGLIRGSVVNLTKTAAAIREALHSAITMANVEVNQVITNYSGLCNNLDQRGVIIREDMIHEIGNEDIIRLKKEMQGNPYPPGEQIVYLEPQHFIIDDEPDIRDPIGMAGQRFESDFHVITGEVTGLQNLQKCVRQAQVGVKDIYPTGIASAEAVICEEEKEEGIAVIDIGAAVTSISVYKHGIMRYADTILLGGNTINADIKEFTGLSSKQAELMKKVYGSVLPEQIDPSEIIQYKILNGTKDKFISKVDLALIIQSRMEELIGLAYNRIEEALKGRCLTCGIVFTGGDANLPNLRVLGEQITGLKCHGGSPTLHLQKSAVPSKWAEKLTSPAYATSIGLLKMGLTKVA</sequence>
<dbReference type="InterPro" id="IPR043129">
    <property type="entry name" value="ATPase_NBD"/>
</dbReference>
<dbReference type="PANTHER" id="PTHR32432">
    <property type="entry name" value="CELL DIVISION PROTEIN FTSA-RELATED"/>
    <property type="match status" value="1"/>
</dbReference>
<keyword evidence="4 5" id="KW-0131">Cell cycle</keyword>
<organism evidence="8 9">
    <name type="scientific">Pedobacter quisquiliarum</name>
    <dbReference type="NCBI Taxonomy" id="1834438"/>
    <lineage>
        <taxon>Bacteria</taxon>
        <taxon>Pseudomonadati</taxon>
        <taxon>Bacteroidota</taxon>
        <taxon>Sphingobacteriia</taxon>
        <taxon>Sphingobacteriales</taxon>
        <taxon>Sphingobacteriaceae</taxon>
        <taxon>Pedobacter</taxon>
    </lineage>
</organism>